<feature type="transmembrane region" description="Helical" evidence="6">
    <location>
        <begin position="359"/>
        <end position="379"/>
    </location>
</feature>
<comment type="subcellular location">
    <subcellularLocation>
        <location evidence="1">Membrane</location>
        <topology evidence="1">Multi-pass membrane protein</topology>
    </subcellularLocation>
</comment>
<keyword evidence="3 6" id="KW-0812">Transmembrane</keyword>
<feature type="transmembrane region" description="Helical" evidence="6">
    <location>
        <begin position="311"/>
        <end position="328"/>
    </location>
</feature>
<dbReference type="Pfam" id="PF01594">
    <property type="entry name" value="AI-2E_transport"/>
    <property type="match status" value="1"/>
</dbReference>
<feature type="transmembrane region" description="Helical" evidence="6">
    <location>
        <begin position="335"/>
        <end position="353"/>
    </location>
</feature>
<proteinExistence type="inferred from homology"/>
<reference evidence="7 8" key="1">
    <citation type="submission" date="2019-03" db="EMBL/GenBank/DDBJ databases">
        <title>The complete genome sequence of Neokomagataea sp. Jb2 NBRC113641.</title>
        <authorList>
            <person name="Chua K.-O."/>
            <person name="Chan K.-G."/>
            <person name="See-Too W.-S."/>
        </authorList>
    </citation>
    <scope>NUCLEOTIDE SEQUENCE [LARGE SCALE GENOMIC DNA]</scope>
    <source>
        <strain evidence="7 8">Jb2</strain>
    </source>
</reference>
<dbReference type="InterPro" id="IPR002549">
    <property type="entry name" value="AI-2E-like"/>
</dbReference>
<dbReference type="PANTHER" id="PTHR21716">
    <property type="entry name" value="TRANSMEMBRANE PROTEIN"/>
    <property type="match status" value="1"/>
</dbReference>
<dbReference type="AlphaFoldDB" id="A0A506UR05"/>
<keyword evidence="4 6" id="KW-1133">Transmembrane helix</keyword>
<evidence type="ECO:0000256" key="4">
    <source>
        <dbReference type="ARBA" id="ARBA00022989"/>
    </source>
</evidence>
<dbReference type="PANTHER" id="PTHR21716:SF61">
    <property type="entry name" value="BLR8064 PROTEIN"/>
    <property type="match status" value="1"/>
</dbReference>
<organism evidence="7 8">
    <name type="scientific">Oecophyllibacter saccharovorans</name>
    <dbReference type="NCBI Taxonomy" id="2558360"/>
    <lineage>
        <taxon>Bacteria</taxon>
        <taxon>Pseudomonadati</taxon>
        <taxon>Pseudomonadota</taxon>
        <taxon>Alphaproteobacteria</taxon>
        <taxon>Acetobacterales</taxon>
        <taxon>Acetobacteraceae</taxon>
        <taxon>Oecophyllibacter</taxon>
    </lineage>
</organism>
<dbReference type="Proteomes" id="UP000315037">
    <property type="component" value="Unassembled WGS sequence"/>
</dbReference>
<comment type="caution">
    <text evidence="7">The sequence shown here is derived from an EMBL/GenBank/DDBJ whole genome shotgun (WGS) entry which is preliminary data.</text>
</comment>
<name>A0A506UR05_9PROT</name>
<comment type="similarity">
    <text evidence="2">Belongs to the autoinducer-2 exporter (AI-2E) (TC 2.A.86) family.</text>
</comment>
<dbReference type="EMBL" id="SORZ01000001">
    <property type="protein sequence ID" value="TPW35778.1"/>
    <property type="molecule type" value="Genomic_DNA"/>
</dbReference>
<feature type="transmembrane region" description="Helical" evidence="6">
    <location>
        <begin position="278"/>
        <end position="305"/>
    </location>
</feature>
<sequence length="405" mass="45309">MTDTPAARPRDEYRRSGRFHDKSDNKLETLNRRATYALQRRARTYLALTFIGLGLYSLWNLIPALLWGTVFAICLWPIYERMEKRCGHSMWLPAAFTTLLALVFLIPIFFVGYRLTDELHNASRWLESIRQSGIPMPQWIDRLPFRAAAIHHWWENTLAQPQYLNHLFSTLDISHLFSTLDIGHSMRVTRQVGSEVLHRGLLFAFSLLTLFFLLKDGQGITARCLRGSNRLFGPQGKRLARQIIFSIHGTLSGLVLVGLGEGAIMGVAYMFAGASQPLIFALGTAVCAMVPFLGWVAVTSVSLLILVKGNMVGALVVWLLGAVLLFVADHFVRPVLIGGTTKVPFMWVLLGILGGAETWGLLGLFLGPAIMAVLHLLWIHWTDSYAQRKALEASEETPELQAKKS</sequence>
<feature type="transmembrane region" description="Helical" evidence="6">
    <location>
        <begin position="90"/>
        <end position="113"/>
    </location>
</feature>
<evidence type="ECO:0000256" key="5">
    <source>
        <dbReference type="ARBA" id="ARBA00023136"/>
    </source>
</evidence>
<evidence type="ECO:0000313" key="7">
    <source>
        <dbReference type="EMBL" id="TPW35778.1"/>
    </source>
</evidence>
<keyword evidence="5 6" id="KW-0472">Membrane</keyword>
<evidence type="ECO:0000256" key="6">
    <source>
        <dbReference type="SAM" id="Phobius"/>
    </source>
</evidence>
<feature type="transmembrane region" description="Helical" evidence="6">
    <location>
        <begin position="45"/>
        <end position="78"/>
    </location>
</feature>
<feature type="transmembrane region" description="Helical" evidence="6">
    <location>
        <begin position="196"/>
        <end position="214"/>
    </location>
</feature>
<keyword evidence="8" id="KW-1185">Reference proteome</keyword>
<dbReference type="GO" id="GO:0016020">
    <property type="term" value="C:membrane"/>
    <property type="evidence" value="ECO:0007669"/>
    <property type="project" value="UniProtKB-SubCell"/>
</dbReference>
<evidence type="ECO:0000256" key="2">
    <source>
        <dbReference type="ARBA" id="ARBA00009773"/>
    </source>
</evidence>
<dbReference type="RefSeq" id="WP_165600227.1">
    <property type="nucleotide sequence ID" value="NZ_SORZ01000001.1"/>
</dbReference>
<evidence type="ECO:0000313" key="8">
    <source>
        <dbReference type="Proteomes" id="UP000315037"/>
    </source>
</evidence>
<accession>A0A506UR05</accession>
<feature type="transmembrane region" description="Helical" evidence="6">
    <location>
        <begin position="243"/>
        <end position="271"/>
    </location>
</feature>
<gene>
    <name evidence="7" type="ORF">E3202_02215</name>
</gene>
<protein>
    <submittedName>
        <fullName evidence="7">AI-2E family transporter</fullName>
    </submittedName>
</protein>
<evidence type="ECO:0000256" key="3">
    <source>
        <dbReference type="ARBA" id="ARBA00022692"/>
    </source>
</evidence>
<evidence type="ECO:0000256" key="1">
    <source>
        <dbReference type="ARBA" id="ARBA00004141"/>
    </source>
</evidence>